<keyword evidence="1" id="KW-0812">Transmembrane</keyword>
<dbReference type="EMBL" id="NMVI01000027">
    <property type="protein sequence ID" value="OYN84564.1"/>
    <property type="molecule type" value="Genomic_DNA"/>
</dbReference>
<evidence type="ECO:0000313" key="3">
    <source>
        <dbReference type="Proteomes" id="UP000216533"/>
    </source>
</evidence>
<organism evidence="2 3">
    <name type="scientific">Parenemella sanctibonifatiensis</name>
    <dbReference type="NCBI Taxonomy" id="2016505"/>
    <lineage>
        <taxon>Bacteria</taxon>
        <taxon>Bacillati</taxon>
        <taxon>Actinomycetota</taxon>
        <taxon>Actinomycetes</taxon>
        <taxon>Propionibacteriales</taxon>
        <taxon>Propionibacteriaceae</taxon>
        <taxon>Parenemella</taxon>
    </lineage>
</organism>
<evidence type="ECO:0000313" key="2">
    <source>
        <dbReference type="EMBL" id="OYN84564.1"/>
    </source>
</evidence>
<dbReference type="Proteomes" id="UP000216533">
    <property type="component" value="Unassembled WGS sequence"/>
</dbReference>
<protein>
    <submittedName>
        <fullName evidence="2">Uncharacterized protein</fullName>
    </submittedName>
</protein>
<dbReference type="AlphaFoldDB" id="A0A255DZ49"/>
<name>A0A255DZ49_9ACTN</name>
<accession>A0A255DZ49</accession>
<feature type="transmembrane region" description="Helical" evidence="1">
    <location>
        <begin position="24"/>
        <end position="47"/>
    </location>
</feature>
<keyword evidence="1" id="KW-1133">Transmembrane helix</keyword>
<evidence type="ECO:0000256" key="1">
    <source>
        <dbReference type="SAM" id="Phobius"/>
    </source>
</evidence>
<reference evidence="2 3" key="1">
    <citation type="submission" date="2017-07" db="EMBL/GenBank/DDBJ databases">
        <title>Draft whole genome sequences of clinical Proprionibacteriaceae strains.</title>
        <authorList>
            <person name="Bernier A.-M."/>
            <person name="Bernard K."/>
            <person name="Domingo M.-C."/>
        </authorList>
    </citation>
    <scope>NUCLEOTIDE SEQUENCE [LARGE SCALE GENOMIC DNA]</scope>
    <source>
        <strain evidence="2 3">NML 160184</strain>
    </source>
</reference>
<comment type="caution">
    <text evidence="2">The sequence shown here is derived from an EMBL/GenBank/DDBJ whole genome shotgun (WGS) entry which is preliminary data.</text>
</comment>
<gene>
    <name evidence="2" type="ORF">CGZ92_12030</name>
</gene>
<sequence>MSDPDAVRDAGAAPRRGRSVRTRVLPAMMAFMFAGLAIAGGVTHSLLFAQMTERVHADLAQEVDELRLLAAEGMDDGQPFTDVTSLLRRATASAVPGQHESVLALTDGEPRFRPQVDQHGASFRAWRFRTPCSQPRGREVARSRG</sequence>
<keyword evidence="1" id="KW-0472">Membrane</keyword>
<proteinExistence type="predicted"/>
<dbReference type="RefSeq" id="WP_094451628.1">
    <property type="nucleotide sequence ID" value="NZ_NMVI01000027.1"/>
</dbReference>